<dbReference type="AlphaFoldDB" id="A0A0E9UP54"/>
<organism evidence="1">
    <name type="scientific">Anguilla anguilla</name>
    <name type="common">European freshwater eel</name>
    <name type="synonym">Muraena anguilla</name>
    <dbReference type="NCBI Taxonomy" id="7936"/>
    <lineage>
        <taxon>Eukaryota</taxon>
        <taxon>Metazoa</taxon>
        <taxon>Chordata</taxon>
        <taxon>Craniata</taxon>
        <taxon>Vertebrata</taxon>
        <taxon>Euteleostomi</taxon>
        <taxon>Actinopterygii</taxon>
        <taxon>Neopterygii</taxon>
        <taxon>Teleostei</taxon>
        <taxon>Anguilliformes</taxon>
        <taxon>Anguillidae</taxon>
        <taxon>Anguilla</taxon>
    </lineage>
</organism>
<sequence>MDTILEKRKLGFGLRLNTTMKGTLKNPKPLFHFKTLKG</sequence>
<name>A0A0E9UP54_ANGAN</name>
<reference evidence="1" key="2">
    <citation type="journal article" date="2015" name="Fish Shellfish Immunol.">
        <title>Early steps in the European eel (Anguilla anguilla)-Vibrio vulnificus interaction in the gills: Role of the RtxA13 toxin.</title>
        <authorList>
            <person name="Callol A."/>
            <person name="Pajuelo D."/>
            <person name="Ebbesson L."/>
            <person name="Teles M."/>
            <person name="MacKenzie S."/>
            <person name="Amaro C."/>
        </authorList>
    </citation>
    <scope>NUCLEOTIDE SEQUENCE</scope>
</reference>
<protein>
    <submittedName>
        <fullName evidence="1">Uncharacterized protein</fullName>
    </submittedName>
</protein>
<proteinExistence type="predicted"/>
<accession>A0A0E9UP54</accession>
<reference evidence="1" key="1">
    <citation type="submission" date="2014-11" db="EMBL/GenBank/DDBJ databases">
        <authorList>
            <person name="Amaro Gonzalez C."/>
        </authorList>
    </citation>
    <scope>NUCLEOTIDE SEQUENCE</scope>
</reference>
<dbReference type="EMBL" id="GBXM01041582">
    <property type="protein sequence ID" value="JAH66995.1"/>
    <property type="molecule type" value="Transcribed_RNA"/>
</dbReference>
<evidence type="ECO:0000313" key="1">
    <source>
        <dbReference type="EMBL" id="JAH66995.1"/>
    </source>
</evidence>